<dbReference type="GO" id="GO:0008017">
    <property type="term" value="F:microtubule binding"/>
    <property type="evidence" value="ECO:0007669"/>
    <property type="project" value="TreeGrafter"/>
</dbReference>
<keyword evidence="9" id="KW-1185">Reference proteome</keyword>
<evidence type="ECO:0000313" key="9">
    <source>
        <dbReference type="Proteomes" id="UP000318571"/>
    </source>
</evidence>
<dbReference type="InterPro" id="IPR038844">
    <property type="entry name" value="CFAP157"/>
</dbReference>
<protein>
    <recommendedName>
        <fullName evidence="3">Cilia- and flagella-associated protein 157</fullName>
    </recommendedName>
</protein>
<keyword evidence="4 7" id="KW-0175">Coiled coil</keyword>
<dbReference type="GO" id="GO:0036064">
    <property type="term" value="C:ciliary basal body"/>
    <property type="evidence" value="ECO:0007669"/>
    <property type="project" value="TreeGrafter"/>
</dbReference>
<evidence type="ECO:0000256" key="5">
    <source>
        <dbReference type="ARBA" id="ARBA00023069"/>
    </source>
</evidence>
<evidence type="ECO:0000256" key="6">
    <source>
        <dbReference type="ARBA" id="ARBA00023273"/>
    </source>
</evidence>
<feature type="coiled-coil region" evidence="7">
    <location>
        <begin position="115"/>
        <end position="184"/>
    </location>
</feature>
<evidence type="ECO:0000256" key="4">
    <source>
        <dbReference type="ARBA" id="ARBA00023054"/>
    </source>
</evidence>
<feature type="coiled-coil region" evidence="7">
    <location>
        <begin position="233"/>
        <end position="295"/>
    </location>
</feature>
<dbReference type="PANTHER" id="PTHR31954">
    <property type="entry name" value="CILIA- AND FLAGELLA-ASSOCIATED PROTEIN 157"/>
    <property type="match status" value="1"/>
</dbReference>
<keyword evidence="5" id="KW-0969">Cilium</keyword>
<evidence type="ECO:0000256" key="2">
    <source>
        <dbReference type="ARBA" id="ARBA00010841"/>
    </source>
</evidence>
<dbReference type="STRING" id="6832.A0A553NVK2"/>
<keyword evidence="6" id="KW-0966">Cell projection</keyword>
<dbReference type="PANTHER" id="PTHR31954:SF1">
    <property type="entry name" value="CILIA- AND FLAGELLA-ASSOCIATED PROTEIN 157"/>
    <property type="match status" value="1"/>
</dbReference>
<dbReference type="AlphaFoldDB" id="A0A553NVK2"/>
<evidence type="ECO:0000256" key="1">
    <source>
        <dbReference type="ARBA" id="ARBA00004138"/>
    </source>
</evidence>
<name>A0A553NVK2_TIGCA</name>
<comment type="similarity">
    <text evidence="2">Belongs to the CFAP157 family.</text>
</comment>
<accession>A0A553NVK2</accession>
<dbReference type="OrthoDB" id="6355073at2759"/>
<dbReference type="Proteomes" id="UP000318571">
    <property type="component" value="Chromosome 1"/>
</dbReference>
<comment type="caution">
    <text evidence="8">The sequence shown here is derived from an EMBL/GenBank/DDBJ whole genome shotgun (WGS) entry which is preliminary data.</text>
</comment>
<sequence>MKKSKKSKASAGEKDDDKVKVNEVQKETLETTIASLEAKLRNRQEKLQALGSEIALANERYSKDIDDKNDVITYLKSTSEKKNGQILELHHRLEGLLKEQESSRAFERKSHDKLVADYSKQVKELLSQNLVLEKKLDALEEFKNQKQHLEHQFQELESKQARVVQSYEMRIKSLEQVHSKEEERLKNDLVKKLELTASQFRQAAVSQMSATTQRTIRENVSLNGQVQSSAQECIQLRVQMETHAQRIQDLERRLQISEEERENQSKIALSRLNVIKELKGETERLNMEVNHLTLLLHETNESRLEEEASEKISNACFGSSVANANAKDLSSLESLERTSKTLTKYIHRSDNYHKRIEEATNLIQNCLGLKICDANQAQSAAREEMLRQLLLLLNTTDETKAQKSLDEMTLPIEYVSGSLGLV</sequence>
<organism evidence="8 9">
    <name type="scientific">Tigriopus californicus</name>
    <name type="common">Marine copepod</name>
    <dbReference type="NCBI Taxonomy" id="6832"/>
    <lineage>
        <taxon>Eukaryota</taxon>
        <taxon>Metazoa</taxon>
        <taxon>Ecdysozoa</taxon>
        <taxon>Arthropoda</taxon>
        <taxon>Crustacea</taxon>
        <taxon>Multicrustacea</taxon>
        <taxon>Hexanauplia</taxon>
        <taxon>Copepoda</taxon>
        <taxon>Harpacticoida</taxon>
        <taxon>Harpacticidae</taxon>
        <taxon>Tigriopus</taxon>
    </lineage>
</organism>
<evidence type="ECO:0000256" key="7">
    <source>
        <dbReference type="SAM" id="Coils"/>
    </source>
</evidence>
<proteinExistence type="inferred from homology"/>
<evidence type="ECO:0000256" key="3">
    <source>
        <dbReference type="ARBA" id="ARBA00014087"/>
    </source>
</evidence>
<dbReference type="EMBL" id="VCGU01000010">
    <property type="protein sequence ID" value="TRY69457.1"/>
    <property type="molecule type" value="Genomic_DNA"/>
</dbReference>
<evidence type="ECO:0000313" key="8">
    <source>
        <dbReference type="EMBL" id="TRY69457.1"/>
    </source>
</evidence>
<feature type="coiled-coil region" evidence="7">
    <location>
        <begin position="19"/>
        <end position="60"/>
    </location>
</feature>
<dbReference type="OMA" id="ARYQKKC"/>
<reference evidence="8 9" key="1">
    <citation type="journal article" date="2018" name="Nat. Ecol. Evol.">
        <title>Genomic signatures of mitonuclear coevolution across populations of Tigriopus californicus.</title>
        <authorList>
            <person name="Barreto F.S."/>
            <person name="Watson E.T."/>
            <person name="Lima T.G."/>
            <person name="Willett C.S."/>
            <person name="Edmands S."/>
            <person name="Li W."/>
            <person name="Burton R.S."/>
        </authorList>
    </citation>
    <scope>NUCLEOTIDE SEQUENCE [LARGE SCALE GENOMIC DNA]</scope>
    <source>
        <strain evidence="8 9">San Diego</strain>
    </source>
</reference>
<gene>
    <name evidence="8" type="ORF">TCAL_10192</name>
</gene>
<comment type="subcellular location">
    <subcellularLocation>
        <location evidence="1">Cell projection</location>
        <location evidence="1">Cilium</location>
    </subcellularLocation>
</comment>